<evidence type="ECO:0000259" key="3">
    <source>
        <dbReference type="Pfam" id="PF01648"/>
    </source>
</evidence>
<dbReference type="PANTHER" id="PTHR12215:SF10">
    <property type="entry name" value="L-AMINOADIPATE-SEMIALDEHYDE DEHYDROGENASE-PHOSPHOPANTETHEINYL TRANSFERASE"/>
    <property type="match status" value="1"/>
</dbReference>
<feature type="domain" description="4'-phosphopantetheinyl transferase" evidence="3">
    <location>
        <begin position="94"/>
        <end position="171"/>
    </location>
</feature>
<dbReference type="InterPro" id="IPR050559">
    <property type="entry name" value="P-Pant_transferase_sf"/>
</dbReference>
<reference evidence="5" key="1">
    <citation type="submission" date="2018-07" db="EMBL/GenBank/DDBJ databases">
        <authorList>
            <person name="Safronova V.I."/>
            <person name="Chirak E.R."/>
            <person name="Sazanova A.L."/>
        </authorList>
    </citation>
    <scope>NUCLEOTIDE SEQUENCE [LARGE SCALE GENOMIC DNA]</scope>
    <source>
        <strain evidence="5">RCAM04685</strain>
    </source>
</reference>
<dbReference type="GO" id="GO:0019878">
    <property type="term" value="P:lysine biosynthetic process via aminoadipic acid"/>
    <property type="evidence" value="ECO:0007669"/>
    <property type="project" value="TreeGrafter"/>
</dbReference>
<gene>
    <name evidence="4" type="ORF">DWE98_15490</name>
</gene>
<comment type="similarity">
    <text evidence="1">Belongs to the P-Pant transferase superfamily. Gsp/Sfp/HetI/AcpT family.</text>
</comment>
<proteinExistence type="inferred from homology"/>
<dbReference type="InterPro" id="IPR008278">
    <property type="entry name" value="4-PPantetheinyl_Trfase_dom"/>
</dbReference>
<dbReference type="Proteomes" id="UP000255207">
    <property type="component" value="Unassembled WGS sequence"/>
</dbReference>
<dbReference type="GO" id="GO:0005829">
    <property type="term" value="C:cytosol"/>
    <property type="evidence" value="ECO:0007669"/>
    <property type="project" value="TreeGrafter"/>
</dbReference>
<dbReference type="Gene3D" id="3.90.470.20">
    <property type="entry name" value="4'-phosphopantetheinyl transferase domain"/>
    <property type="match status" value="1"/>
</dbReference>
<dbReference type="Pfam" id="PF01648">
    <property type="entry name" value="ACPS"/>
    <property type="match status" value="1"/>
</dbReference>
<evidence type="ECO:0000313" key="5">
    <source>
        <dbReference type="Proteomes" id="UP000255207"/>
    </source>
</evidence>
<dbReference type="GO" id="GO:0000287">
    <property type="term" value="F:magnesium ion binding"/>
    <property type="evidence" value="ECO:0007669"/>
    <property type="project" value="InterPro"/>
</dbReference>
<dbReference type="OrthoDB" id="9808281at2"/>
<name>A0A370L404_9HYPH</name>
<dbReference type="RefSeq" id="WP_114830188.1">
    <property type="nucleotide sequence ID" value="NZ_QQTO01000023.1"/>
</dbReference>
<keyword evidence="2" id="KW-0808">Transferase</keyword>
<evidence type="ECO:0000256" key="1">
    <source>
        <dbReference type="ARBA" id="ARBA00010990"/>
    </source>
</evidence>
<dbReference type="GO" id="GO:0008897">
    <property type="term" value="F:holo-[acyl-carrier-protein] synthase activity"/>
    <property type="evidence" value="ECO:0007669"/>
    <property type="project" value="InterPro"/>
</dbReference>
<dbReference type="AlphaFoldDB" id="A0A370L404"/>
<organism evidence="4 5">
    <name type="scientific">Bosea caraganae</name>
    <dbReference type="NCBI Taxonomy" id="2763117"/>
    <lineage>
        <taxon>Bacteria</taxon>
        <taxon>Pseudomonadati</taxon>
        <taxon>Pseudomonadota</taxon>
        <taxon>Alphaproteobacteria</taxon>
        <taxon>Hyphomicrobiales</taxon>
        <taxon>Boseaceae</taxon>
        <taxon>Bosea</taxon>
    </lineage>
</organism>
<comment type="caution">
    <text evidence="4">The sequence shown here is derived from an EMBL/GenBank/DDBJ whole genome shotgun (WGS) entry which is preliminary data.</text>
</comment>
<dbReference type="SUPFAM" id="SSF56214">
    <property type="entry name" value="4'-phosphopantetheinyl transferase"/>
    <property type="match status" value="2"/>
</dbReference>
<protein>
    <recommendedName>
        <fullName evidence="3">4'-phosphopantetheinyl transferase domain-containing protein</fullName>
    </recommendedName>
</protein>
<sequence>MIWLTSPDATAPALPAAWLIATGKQPANLQERSELRRGTAKRLVAQQFGLEPGSVKLDHDERGRPLLAQPAGTGLHLSLATRGGLVAVALAHGPVGIDVERIDLATEPPLAMLHPQEREALLALPESARPLAFAQLWSAKEAYVKALGTGFLRAPESFAVRLLSTERFEVADPEAPGLATGASRIIENGGQGNLAAAIVVLA</sequence>
<evidence type="ECO:0000256" key="2">
    <source>
        <dbReference type="ARBA" id="ARBA00022679"/>
    </source>
</evidence>
<dbReference type="InterPro" id="IPR037143">
    <property type="entry name" value="4-PPantetheinyl_Trfase_dom_sf"/>
</dbReference>
<keyword evidence="5" id="KW-1185">Reference proteome</keyword>
<dbReference type="EMBL" id="QQTP01000008">
    <property type="protein sequence ID" value="RDJ23562.1"/>
    <property type="molecule type" value="Genomic_DNA"/>
</dbReference>
<dbReference type="PANTHER" id="PTHR12215">
    <property type="entry name" value="PHOSPHOPANTETHEINE TRANSFERASE"/>
    <property type="match status" value="1"/>
</dbReference>
<evidence type="ECO:0000313" key="4">
    <source>
        <dbReference type="EMBL" id="RDJ23562.1"/>
    </source>
</evidence>
<accession>A0A370L404</accession>